<accession>D6ZGS4</accession>
<keyword evidence="1" id="KW-0812">Transmembrane</keyword>
<keyword evidence="3" id="KW-1185">Reference proteome</keyword>
<evidence type="ECO:0000256" key="1">
    <source>
        <dbReference type="SAM" id="Phobius"/>
    </source>
</evidence>
<dbReference type="EMBL" id="CP001992">
    <property type="protein sequence ID" value="ADI67832.1"/>
    <property type="molecule type" value="Genomic_DNA"/>
</dbReference>
<dbReference type="KEGG" id="mcu:HMPREF0573_11513"/>
<dbReference type="AlphaFoldDB" id="D6ZGS4"/>
<name>D6ZGS4_MOBCV</name>
<dbReference type="STRING" id="548479.HMPREF0573_11513"/>
<dbReference type="HOGENOM" id="CLU_3254161_0_0_11"/>
<protein>
    <submittedName>
        <fullName evidence="2">Uncharacterized protein</fullName>
    </submittedName>
</protein>
<evidence type="ECO:0000313" key="2">
    <source>
        <dbReference type="EMBL" id="ADI67832.1"/>
    </source>
</evidence>
<proteinExistence type="predicted"/>
<reference evidence="3" key="1">
    <citation type="submission" date="2010-03" db="EMBL/GenBank/DDBJ databases">
        <title>Complete sequence of Mobiluncus curtisii ATCC 43063.</title>
        <authorList>
            <person name="Muzny D."/>
            <person name="Qin X."/>
            <person name="Deng J."/>
            <person name="Jiang H."/>
            <person name="Liu Y."/>
            <person name="Qu J."/>
            <person name="Song X.-Z."/>
            <person name="Zhang L."/>
            <person name="Thornton R."/>
            <person name="Coyle M."/>
            <person name="Francisco L."/>
            <person name="Jackson L."/>
            <person name="Javaid M."/>
            <person name="Korchina V."/>
            <person name="Kovar C."/>
            <person name="Mata R."/>
            <person name="Mathew T."/>
            <person name="Ngo R."/>
            <person name="Nguyen L."/>
            <person name="Nguyen N."/>
            <person name="Okwuonu G."/>
            <person name="Ongeri F."/>
            <person name="Pham C."/>
            <person name="Simmons D."/>
            <person name="Wilczek-Boney K."/>
            <person name="Hale W."/>
            <person name="Jakkamsetti A."/>
            <person name="Pham P."/>
            <person name="Ruth R."/>
            <person name="San Lucas F."/>
            <person name="Warren J."/>
            <person name="Zhang J."/>
            <person name="Zhao Z."/>
            <person name="Zhou C."/>
            <person name="Zhu D."/>
            <person name="Lee S."/>
            <person name="Bess C."/>
            <person name="Blankenburg K."/>
            <person name="Forbes L."/>
            <person name="Fu Q."/>
            <person name="Gubbala S."/>
            <person name="Hirani K."/>
            <person name="Jayaseelan J.C."/>
            <person name="Lara F."/>
            <person name="Munidasa M."/>
            <person name="Palculict T."/>
            <person name="Patil S."/>
            <person name="Pu L.-L."/>
            <person name="Saada N."/>
            <person name="Tang L."/>
            <person name="Weissenberger G."/>
            <person name="Zhu Y."/>
            <person name="Hemphill L."/>
            <person name="Shang Y."/>
            <person name="Youmans B."/>
            <person name="Ayvaz T."/>
            <person name="Ross M."/>
            <person name="Santibanez J."/>
            <person name="Aqrawi P."/>
            <person name="Gross S."/>
            <person name="Joshi V."/>
            <person name="Fowler G."/>
            <person name="Nazareth L."/>
            <person name="Reid J."/>
            <person name="Worley K."/>
            <person name="Petrosino J."/>
            <person name="Highlander S."/>
            <person name="Gibbs R."/>
            <person name="Gibbs R."/>
        </authorList>
    </citation>
    <scope>NUCLEOTIDE SEQUENCE [LARGE SCALE GENOMIC DNA]</scope>
    <source>
        <strain evidence="3">ATCC 43063 / DSM 2711 / V125</strain>
    </source>
</reference>
<organism evidence="2 3">
    <name type="scientific">Mobiluncus curtisii (strain ATCC 43063 / DSM 2711 / V125)</name>
    <name type="common">Falcivibrio vaginalis</name>
    <dbReference type="NCBI Taxonomy" id="548479"/>
    <lineage>
        <taxon>Bacteria</taxon>
        <taxon>Bacillati</taxon>
        <taxon>Actinomycetota</taxon>
        <taxon>Actinomycetes</taxon>
        <taxon>Actinomycetales</taxon>
        <taxon>Actinomycetaceae</taxon>
        <taxon>Mobiluncus</taxon>
    </lineage>
</organism>
<gene>
    <name evidence="2" type="ordered locus">HMPREF0573_11513</name>
</gene>
<keyword evidence="1" id="KW-1133">Transmembrane helix</keyword>
<feature type="transmembrane region" description="Helical" evidence="1">
    <location>
        <begin position="20"/>
        <end position="41"/>
    </location>
</feature>
<keyword evidence="1" id="KW-0472">Membrane</keyword>
<evidence type="ECO:0000313" key="3">
    <source>
        <dbReference type="Proteomes" id="UP000006742"/>
    </source>
</evidence>
<dbReference type="Proteomes" id="UP000006742">
    <property type="component" value="Chromosome"/>
</dbReference>
<sequence>MFFVWVFGCVFALKPGFKLVWLNFEVGHFVCFLGGFFVGVAA</sequence>